<comment type="caution">
    <text evidence="1">The sequence shown here is derived from an EMBL/GenBank/DDBJ whole genome shotgun (WGS) entry which is preliminary data.</text>
</comment>
<dbReference type="EMBL" id="AUZX01009701">
    <property type="protein sequence ID" value="EQD50964.1"/>
    <property type="molecule type" value="Genomic_DNA"/>
</dbReference>
<sequence>SRHRRIVIAPVPLTPPKSPFAFDLIAEAGRLRFLGHQQLLEIQERFREQGLPTIPLRTIQRLTDRFVLYHTATHLESLPRLREALEEFGGYVLVLDGTGAAGKMTLVLTDDDDSGGTGWVLLAAPIAEESVVRVTPHLERLKRGLGPPVTGISDQSAGLRDSFRGVFPGVYLLLCQFHVLRSIGESLAGKRYARFKSEVERSGVKRALRSLVQRLRRARGKCREARQTLMWVEEILAWEVETHGRTFPFVWSALEFYGRCEKVGGALEAVLHRPGRRANGSPYLQLEKALQRLRAPAKRGARLTRDLPALRERWGWFERTRRVLGYRNGPVPLSPKGTLSEEALERGRRRQDWLEGKIEEEVGEKSRSSVTWELHRLLRGVRRSCGSSREELFAPNVVAQVNGKQVVRH</sequence>
<evidence type="ECO:0000313" key="1">
    <source>
        <dbReference type="EMBL" id="EQD50964.1"/>
    </source>
</evidence>
<feature type="non-terminal residue" evidence="1">
    <location>
        <position position="1"/>
    </location>
</feature>
<name>T1BD47_9ZZZZ</name>
<accession>T1BD47</accession>
<dbReference type="AlphaFoldDB" id="T1BD47"/>
<feature type="non-terminal residue" evidence="1">
    <location>
        <position position="409"/>
    </location>
</feature>
<organism evidence="1">
    <name type="scientific">mine drainage metagenome</name>
    <dbReference type="NCBI Taxonomy" id="410659"/>
    <lineage>
        <taxon>unclassified sequences</taxon>
        <taxon>metagenomes</taxon>
        <taxon>ecological metagenomes</taxon>
    </lineage>
</organism>
<gene>
    <name evidence="1" type="ORF">B1A_13267</name>
</gene>
<reference evidence="1" key="2">
    <citation type="journal article" date="2014" name="ISME J.">
        <title>Microbial stratification in low pH oxic and suboxic macroscopic growths along an acid mine drainage.</title>
        <authorList>
            <person name="Mendez-Garcia C."/>
            <person name="Mesa V."/>
            <person name="Sprenger R.R."/>
            <person name="Richter M."/>
            <person name="Diez M.S."/>
            <person name="Solano J."/>
            <person name="Bargiela R."/>
            <person name="Golyshina O.V."/>
            <person name="Manteca A."/>
            <person name="Ramos J.L."/>
            <person name="Gallego J.R."/>
            <person name="Llorente I."/>
            <person name="Martins Dos Santos V.A."/>
            <person name="Jensen O.N."/>
            <person name="Pelaez A.I."/>
            <person name="Sanchez J."/>
            <person name="Ferrer M."/>
        </authorList>
    </citation>
    <scope>NUCLEOTIDE SEQUENCE</scope>
</reference>
<reference evidence="1" key="1">
    <citation type="submission" date="2013-08" db="EMBL/GenBank/DDBJ databases">
        <authorList>
            <person name="Mendez C."/>
            <person name="Richter M."/>
            <person name="Ferrer M."/>
            <person name="Sanchez J."/>
        </authorList>
    </citation>
    <scope>NUCLEOTIDE SEQUENCE</scope>
</reference>
<proteinExistence type="predicted"/>
<protein>
    <submittedName>
        <fullName evidence="1">MULE transposase, conserved domain protein</fullName>
    </submittedName>
</protein>